<evidence type="ECO:0000313" key="9">
    <source>
        <dbReference type="Proteomes" id="UP001307889"/>
    </source>
</evidence>
<comment type="similarity">
    <text evidence="2">Belongs to the G-protein coupled receptor 1 family.</text>
</comment>
<dbReference type="InterPro" id="IPR017452">
    <property type="entry name" value="GPCR_Rhodpsn_7TM"/>
</dbReference>
<dbReference type="PROSITE" id="PS50262">
    <property type="entry name" value="G_PROTEIN_RECEP_F1_2"/>
    <property type="match status" value="1"/>
</dbReference>
<sequence>MMENQQKWTIPCVQTSSLTRQEQARLNKHIRVMRVALVNVFVVLLMWLPITIVLILIYLDGDRPLSDTNFFLRSHHFLWALTIALVNTIVNPFLCGTLKSRCCQTESNRSCSVSRILRVASSFN</sequence>
<evidence type="ECO:0000259" key="7">
    <source>
        <dbReference type="PROSITE" id="PS50262"/>
    </source>
</evidence>
<protein>
    <submittedName>
        <fullName evidence="8">Omega-3 fatty acid receptor 1</fullName>
    </submittedName>
</protein>
<name>A0ABN7BCP9_9HEMI</name>
<evidence type="ECO:0000256" key="1">
    <source>
        <dbReference type="ARBA" id="ARBA00004370"/>
    </source>
</evidence>
<keyword evidence="9" id="KW-1185">Reference proteome</keyword>
<gene>
    <name evidence="8" type="ORF">NTJ_14275</name>
</gene>
<evidence type="ECO:0000256" key="5">
    <source>
        <dbReference type="ARBA" id="ARBA00023136"/>
    </source>
</evidence>
<proteinExistence type="inferred from homology"/>
<keyword evidence="5 6" id="KW-0472">Membrane</keyword>
<comment type="subcellular location">
    <subcellularLocation>
        <location evidence="1">Membrane</location>
    </subcellularLocation>
</comment>
<dbReference type="Gene3D" id="1.20.1070.10">
    <property type="entry name" value="Rhodopsin 7-helix transmembrane proteins"/>
    <property type="match status" value="1"/>
</dbReference>
<dbReference type="EMBL" id="AP028921">
    <property type="protein sequence ID" value="BET01460.1"/>
    <property type="molecule type" value="Genomic_DNA"/>
</dbReference>
<evidence type="ECO:0000313" key="8">
    <source>
        <dbReference type="EMBL" id="BET01460.1"/>
    </source>
</evidence>
<evidence type="ECO:0000256" key="3">
    <source>
        <dbReference type="ARBA" id="ARBA00022692"/>
    </source>
</evidence>
<dbReference type="Proteomes" id="UP001307889">
    <property type="component" value="Chromosome 13"/>
</dbReference>
<dbReference type="Pfam" id="PF00001">
    <property type="entry name" value="7tm_1"/>
    <property type="match status" value="1"/>
</dbReference>
<feature type="domain" description="G-protein coupled receptors family 1 profile" evidence="7">
    <location>
        <begin position="1"/>
        <end position="95"/>
    </location>
</feature>
<evidence type="ECO:0000256" key="2">
    <source>
        <dbReference type="ARBA" id="ARBA00010663"/>
    </source>
</evidence>
<accession>A0ABN7BCP9</accession>
<feature type="transmembrane region" description="Helical" evidence="6">
    <location>
        <begin position="77"/>
        <end position="98"/>
    </location>
</feature>
<keyword evidence="3 6" id="KW-0812">Transmembrane</keyword>
<dbReference type="InterPro" id="IPR000276">
    <property type="entry name" value="GPCR_Rhodpsn"/>
</dbReference>
<evidence type="ECO:0000256" key="6">
    <source>
        <dbReference type="SAM" id="Phobius"/>
    </source>
</evidence>
<keyword evidence="4 6" id="KW-1133">Transmembrane helix</keyword>
<feature type="transmembrane region" description="Helical" evidence="6">
    <location>
        <begin position="35"/>
        <end position="57"/>
    </location>
</feature>
<keyword evidence="8" id="KW-0675">Receptor</keyword>
<reference evidence="8 9" key="1">
    <citation type="submission" date="2023-09" db="EMBL/GenBank/DDBJ databases">
        <title>Nesidiocoris tenuis whole genome shotgun sequence.</title>
        <authorList>
            <person name="Shibata T."/>
            <person name="Shimoda M."/>
            <person name="Kobayashi T."/>
            <person name="Uehara T."/>
        </authorList>
    </citation>
    <scope>NUCLEOTIDE SEQUENCE [LARGE SCALE GENOMIC DNA]</scope>
    <source>
        <strain evidence="8 9">Japan</strain>
    </source>
</reference>
<evidence type="ECO:0000256" key="4">
    <source>
        <dbReference type="ARBA" id="ARBA00022989"/>
    </source>
</evidence>
<organism evidence="8 9">
    <name type="scientific">Nesidiocoris tenuis</name>
    <dbReference type="NCBI Taxonomy" id="355587"/>
    <lineage>
        <taxon>Eukaryota</taxon>
        <taxon>Metazoa</taxon>
        <taxon>Ecdysozoa</taxon>
        <taxon>Arthropoda</taxon>
        <taxon>Hexapoda</taxon>
        <taxon>Insecta</taxon>
        <taxon>Pterygota</taxon>
        <taxon>Neoptera</taxon>
        <taxon>Paraneoptera</taxon>
        <taxon>Hemiptera</taxon>
        <taxon>Heteroptera</taxon>
        <taxon>Panheteroptera</taxon>
        <taxon>Cimicomorpha</taxon>
        <taxon>Miridae</taxon>
        <taxon>Dicyphina</taxon>
        <taxon>Nesidiocoris</taxon>
    </lineage>
</organism>
<dbReference type="SUPFAM" id="SSF81321">
    <property type="entry name" value="Family A G protein-coupled receptor-like"/>
    <property type="match status" value="1"/>
</dbReference>
<dbReference type="CDD" id="cd00637">
    <property type="entry name" value="7tm_classA_rhodopsin-like"/>
    <property type="match status" value="1"/>
</dbReference>